<evidence type="ECO:0000313" key="2">
    <source>
        <dbReference type="EMBL" id="PAE90056.1"/>
    </source>
</evidence>
<protein>
    <submittedName>
        <fullName evidence="3">FbpB family small basic protein</fullName>
    </submittedName>
</protein>
<evidence type="ECO:0000313" key="3">
    <source>
        <dbReference type="EMBL" id="PAF24430.1"/>
    </source>
</evidence>
<keyword evidence="1" id="KW-0175">Coiled coil</keyword>
<dbReference type="GeneID" id="86926303"/>
<dbReference type="RefSeq" id="WP_011246999.1">
    <property type="nucleotide sequence ID" value="NZ_BOQQ01000003.1"/>
</dbReference>
<dbReference type="Proteomes" id="UP000216133">
    <property type="component" value="Unassembled WGS sequence"/>
</dbReference>
<dbReference type="InterPro" id="IPR025004">
    <property type="entry name" value="SenN/SenS"/>
</dbReference>
<evidence type="ECO:0000313" key="4">
    <source>
        <dbReference type="Proteomes" id="UP000216133"/>
    </source>
</evidence>
<dbReference type="EMBL" id="NPBS01000110">
    <property type="protein sequence ID" value="PAF24430.1"/>
    <property type="molecule type" value="Genomic_DNA"/>
</dbReference>
<comment type="caution">
    <text evidence="3">The sequence shown here is derived from an EMBL/GenBank/DDBJ whole genome shotgun (WGS) entry which is preliminary data.</text>
</comment>
<evidence type="ECO:0000313" key="5">
    <source>
        <dbReference type="Proteomes" id="UP000216207"/>
    </source>
</evidence>
<proteinExistence type="predicted"/>
<reference evidence="4 5" key="1">
    <citation type="submission" date="2017-07" db="EMBL/GenBank/DDBJ databases">
        <title>Isolation and whole genome analysis of endospore-forming bacteria from heroin.</title>
        <authorList>
            <person name="Kalinowski J."/>
            <person name="Ahrens B."/>
            <person name="Al-Dilaimi A."/>
            <person name="Winkler A."/>
            <person name="Wibberg D."/>
            <person name="Schleenbecker U."/>
            <person name="Ruckert C."/>
            <person name="Wolfel R."/>
            <person name="Grass G."/>
        </authorList>
    </citation>
    <scope>NUCLEOTIDE SEQUENCE [LARGE SCALE GENOMIC DNA]</scope>
    <source>
        <strain evidence="3 4">7523-2</strain>
        <strain evidence="2 5">7539</strain>
    </source>
</reference>
<gene>
    <name evidence="3" type="ORF">CHH61_18755</name>
    <name evidence="2" type="ORF">CHH72_03480</name>
</gene>
<name>A0A268RW22_SHOCL</name>
<feature type="coiled-coil region" evidence="1">
    <location>
        <begin position="10"/>
        <end position="37"/>
    </location>
</feature>
<evidence type="ECO:0000256" key="1">
    <source>
        <dbReference type="SAM" id="Coils"/>
    </source>
</evidence>
<dbReference type="EMBL" id="NPCC01000005">
    <property type="protein sequence ID" value="PAE90056.1"/>
    <property type="molecule type" value="Genomic_DNA"/>
</dbReference>
<organism evidence="3 4">
    <name type="scientific">Shouchella clausii</name>
    <name type="common">Alkalihalobacillus clausii</name>
    <dbReference type="NCBI Taxonomy" id="79880"/>
    <lineage>
        <taxon>Bacteria</taxon>
        <taxon>Bacillati</taxon>
        <taxon>Bacillota</taxon>
        <taxon>Bacilli</taxon>
        <taxon>Bacillales</taxon>
        <taxon>Bacillaceae</taxon>
        <taxon>Shouchella</taxon>
    </lineage>
</organism>
<dbReference type="Pfam" id="PF13040">
    <property type="entry name" value="Fur_reg_FbpB"/>
    <property type="match status" value="1"/>
</dbReference>
<sequence>MRRVGKVSFAELVRQNRERLTQDREAMERLEARFEQKHSMPK</sequence>
<accession>A0A268RW22</accession>
<dbReference type="Proteomes" id="UP000216207">
    <property type="component" value="Unassembled WGS sequence"/>
</dbReference>
<dbReference type="AlphaFoldDB" id="A0A268RW22"/>